<protein>
    <submittedName>
        <fullName evidence="1">Uncharacterized protein</fullName>
    </submittedName>
</protein>
<dbReference type="EMBL" id="CP111022">
    <property type="protein sequence ID" value="WAR18557.1"/>
    <property type="molecule type" value="Genomic_DNA"/>
</dbReference>
<keyword evidence="2" id="KW-1185">Reference proteome</keyword>
<evidence type="ECO:0000313" key="2">
    <source>
        <dbReference type="Proteomes" id="UP001164746"/>
    </source>
</evidence>
<proteinExistence type="predicted"/>
<reference evidence="1" key="1">
    <citation type="submission" date="2022-11" db="EMBL/GenBank/DDBJ databases">
        <title>Centuries of genome instability and evolution in soft-shell clam transmissible cancer (bioRxiv).</title>
        <authorList>
            <person name="Hart S.F.M."/>
            <person name="Yonemitsu M.A."/>
            <person name="Giersch R.M."/>
            <person name="Beal B.F."/>
            <person name="Arriagada G."/>
            <person name="Davis B.W."/>
            <person name="Ostrander E.A."/>
            <person name="Goff S.P."/>
            <person name="Metzger M.J."/>
        </authorList>
    </citation>
    <scope>NUCLEOTIDE SEQUENCE</scope>
    <source>
        <strain evidence="1">MELC-2E11</strain>
        <tissue evidence="1">Siphon/mantle</tissue>
    </source>
</reference>
<accession>A0ABY7FAC8</accession>
<gene>
    <name evidence="1" type="ORF">MAR_000395</name>
</gene>
<sequence>MGSELCHLVRRVLFLLADMRNDILSLKRERKVDEMVPMRIAPRPLQWRITWDWWRGLKYQMKDTKW</sequence>
<organism evidence="1 2">
    <name type="scientific">Mya arenaria</name>
    <name type="common">Soft-shell clam</name>
    <dbReference type="NCBI Taxonomy" id="6604"/>
    <lineage>
        <taxon>Eukaryota</taxon>
        <taxon>Metazoa</taxon>
        <taxon>Spiralia</taxon>
        <taxon>Lophotrochozoa</taxon>
        <taxon>Mollusca</taxon>
        <taxon>Bivalvia</taxon>
        <taxon>Autobranchia</taxon>
        <taxon>Heteroconchia</taxon>
        <taxon>Euheterodonta</taxon>
        <taxon>Imparidentia</taxon>
        <taxon>Neoheterodontei</taxon>
        <taxon>Myida</taxon>
        <taxon>Myoidea</taxon>
        <taxon>Myidae</taxon>
        <taxon>Mya</taxon>
    </lineage>
</organism>
<name>A0ABY7FAC8_MYAAR</name>
<dbReference type="Proteomes" id="UP001164746">
    <property type="component" value="Chromosome 11"/>
</dbReference>
<evidence type="ECO:0000313" key="1">
    <source>
        <dbReference type="EMBL" id="WAR18557.1"/>
    </source>
</evidence>